<reference evidence="2 3" key="1">
    <citation type="submission" date="2022-12" db="EMBL/GenBank/DDBJ databases">
        <title>Chromosome-level genome assembly of true bugs.</title>
        <authorList>
            <person name="Ma L."/>
            <person name="Li H."/>
        </authorList>
    </citation>
    <scope>NUCLEOTIDE SEQUENCE [LARGE SCALE GENOMIC DNA]</scope>
    <source>
        <strain evidence="2">Lab_2022b</strain>
    </source>
</reference>
<name>A0AAW1DG80_9HEMI</name>
<dbReference type="Proteomes" id="UP001461498">
    <property type="component" value="Unassembled WGS sequence"/>
</dbReference>
<accession>A0AAW1DG80</accession>
<organism evidence="2 3">
    <name type="scientific">Rhynocoris fuscipes</name>
    <dbReference type="NCBI Taxonomy" id="488301"/>
    <lineage>
        <taxon>Eukaryota</taxon>
        <taxon>Metazoa</taxon>
        <taxon>Ecdysozoa</taxon>
        <taxon>Arthropoda</taxon>
        <taxon>Hexapoda</taxon>
        <taxon>Insecta</taxon>
        <taxon>Pterygota</taxon>
        <taxon>Neoptera</taxon>
        <taxon>Paraneoptera</taxon>
        <taxon>Hemiptera</taxon>
        <taxon>Heteroptera</taxon>
        <taxon>Panheteroptera</taxon>
        <taxon>Cimicomorpha</taxon>
        <taxon>Reduviidae</taxon>
        <taxon>Harpactorinae</taxon>
        <taxon>Harpactorini</taxon>
        <taxon>Rhynocoris</taxon>
    </lineage>
</organism>
<dbReference type="AlphaFoldDB" id="A0AAW1DG80"/>
<feature type="region of interest" description="Disordered" evidence="1">
    <location>
        <begin position="60"/>
        <end position="140"/>
    </location>
</feature>
<comment type="caution">
    <text evidence="2">The sequence shown here is derived from an EMBL/GenBank/DDBJ whole genome shotgun (WGS) entry which is preliminary data.</text>
</comment>
<feature type="compositionally biased region" description="Acidic residues" evidence="1">
    <location>
        <begin position="113"/>
        <end position="123"/>
    </location>
</feature>
<evidence type="ECO:0000256" key="1">
    <source>
        <dbReference type="SAM" id="MobiDB-lite"/>
    </source>
</evidence>
<evidence type="ECO:0000313" key="3">
    <source>
        <dbReference type="Proteomes" id="UP001461498"/>
    </source>
</evidence>
<protein>
    <submittedName>
        <fullName evidence="2">Uncharacterized protein</fullName>
    </submittedName>
</protein>
<sequence>MDIGPCTPPEDEVPPQALAFTVTFGSAKTTNKFIKRHSRNFSLPVVKVYENQVIPENAVNGKTKKAGNHSEGYFSSDAEDEHGNSKSGLAKTETCTEDETLENDKAVDSGPKEEEEAEGEDGSDVGSETGTYTIDRETPEVVTARLSIDTNFGVDPSLNNSRDPATWINEWASASANQVAAVKTTTNVSNTTKSVVKQQKLVSKIPSPMTPRARLGSRSKKTVPEEKLNNIPNNTQGPMENSFETESYLKTTEKAMTAIAARMNLSLDSGGESDAESKTSKVTLQRSDSSASESGPKPGTHSTTRYNRAFSLRRDRLQETPPATKKPATPPN</sequence>
<proteinExistence type="predicted"/>
<keyword evidence="3" id="KW-1185">Reference proteome</keyword>
<feature type="compositionally biased region" description="Polar residues" evidence="1">
    <location>
        <begin position="230"/>
        <end position="241"/>
    </location>
</feature>
<feature type="compositionally biased region" description="Polar residues" evidence="1">
    <location>
        <begin position="280"/>
        <end position="293"/>
    </location>
</feature>
<feature type="compositionally biased region" description="Basic and acidic residues" evidence="1">
    <location>
        <begin position="102"/>
        <end position="112"/>
    </location>
</feature>
<evidence type="ECO:0000313" key="2">
    <source>
        <dbReference type="EMBL" id="KAK9510051.1"/>
    </source>
</evidence>
<feature type="region of interest" description="Disordered" evidence="1">
    <location>
        <begin position="207"/>
        <end position="241"/>
    </location>
</feature>
<gene>
    <name evidence="2" type="ORF">O3M35_004924</name>
</gene>
<dbReference type="EMBL" id="JAPXFL010000002">
    <property type="protein sequence ID" value="KAK9510051.1"/>
    <property type="molecule type" value="Genomic_DNA"/>
</dbReference>
<feature type="region of interest" description="Disordered" evidence="1">
    <location>
        <begin position="268"/>
        <end position="332"/>
    </location>
</feature>
<feature type="compositionally biased region" description="Low complexity" evidence="1">
    <location>
        <begin position="320"/>
        <end position="332"/>
    </location>
</feature>